<dbReference type="Proteomes" id="UP001626593">
    <property type="component" value="Chromosome"/>
</dbReference>
<dbReference type="EMBL" id="CP141259">
    <property type="protein sequence ID" value="WRL48360.1"/>
    <property type="molecule type" value="Genomic_DNA"/>
</dbReference>
<evidence type="ECO:0000256" key="1">
    <source>
        <dbReference type="SAM" id="SignalP"/>
    </source>
</evidence>
<evidence type="ECO:0000313" key="3">
    <source>
        <dbReference type="EMBL" id="WRL48360.1"/>
    </source>
</evidence>
<feature type="chain" id="PRO_5045034413" evidence="1">
    <location>
        <begin position="20"/>
        <end position="214"/>
    </location>
</feature>
<dbReference type="Pfam" id="PF08813">
    <property type="entry name" value="Phage_tail_3"/>
    <property type="match status" value="1"/>
</dbReference>
<proteinExistence type="predicted"/>
<keyword evidence="4" id="KW-1185">Reference proteome</keyword>
<dbReference type="RefSeq" id="WP_407280607.1">
    <property type="nucleotide sequence ID" value="NZ_CP141259.1"/>
</dbReference>
<reference evidence="3 4" key="1">
    <citation type="submission" date="2023-12" db="EMBL/GenBank/DDBJ databases">
        <title>A. evansii MAY27, complete genome.</title>
        <authorList>
            <person name="Wang Y."/>
        </authorList>
    </citation>
    <scope>NUCLEOTIDE SEQUENCE [LARGE SCALE GENOMIC DNA]</scope>
    <source>
        <strain evidence="3 4">MAY27</strain>
    </source>
</reference>
<protein>
    <submittedName>
        <fullName evidence="3">Phage tail tube protein</fullName>
    </submittedName>
</protein>
<dbReference type="InterPro" id="IPR014918">
    <property type="entry name" value="Phage_tail_3"/>
</dbReference>
<evidence type="ECO:0000313" key="4">
    <source>
        <dbReference type="Proteomes" id="UP001626593"/>
    </source>
</evidence>
<accession>A0ABZ1AR77</accession>
<dbReference type="Gene3D" id="4.10.410.40">
    <property type="match status" value="1"/>
</dbReference>
<feature type="signal peptide" evidence="1">
    <location>
        <begin position="1"/>
        <end position="19"/>
    </location>
</feature>
<name>A0ABZ1AR77_AROEV</name>
<gene>
    <name evidence="2" type="ORF">U5817_09655</name>
    <name evidence="3" type="ORF">U5817_10005</name>
</gene>
<keyword evidence="1" id="KW-0732">Signal</keyword>
<dbReference type="EMBL" id="CP141259">
    <property type="protein sequence ID" value="WRL48290.1"/>
    <property type="molecule type" value="Genomic_DNA"/>
</dbReference>
<evidence type="ECO:0000313" key="2">
    <source>
        <dbReference type="EMBL" id="WRL48290.1"/>
    </source>
</evidence>
<organism evidence="3 4">
    <name type="scientific">Aromatoleum evansii</name>
    <name type="common">Azoarcus evansii</name>
    <dbReference type="NCBI Taxonomy" id="59406"/>
    <lineage>
        <taxon>Bacteria</taxon>
        <taxon>Pseudomonadati</taxon>
        <taxon>Pseudomonadota</taxon>
        <taxon>Betaproteobacteria</taxon>
        <taxon>Rhodocyclales</taxon>
        <taxon>Rhodocyclaceae</taxon>
        <taxon>Aromatoleum</taxon>
    </lineage>
</organism>
<sequence>MATARKWSNVAVAMQSALAAAKTVTAVTKANPGVASSTAHGYSNGDYVLLTAQGMFQIDGMVARVAGVTADTFQLEGVNTTDFDTFTSGTAEKITFGTSITTATTISASGGDFDFIDTTTIHSNVRTQIPGIANPSNFTMDNIWDVSDAGLVAMKSASDGQDMRAFKFTFGTGGQIMVFAGYVGATLLPGGAAQQLVTTGAVVTMFGRPNYYAS</sequence>